<organism evidence="1 2">
    <name type="scientific">Microdochium trichocladiopsis</name>
    <dbReference type="NCBI Taxonomy" id="1682393"/>
    <lineage>
        <taxon>Eukaryota</taxon>
        <taxon>Fungi</taxon>
        <taxon>Dikarya</taxon>
        <taxon>Ascomycota</taxon>
        <taxon>Pezizomycotina</taxon>
        <taxon>Sordariomycetes</taxon>
        <taxon>Xylariomycetidae</taxon>
        <taxon>Xylariales</taxon>
        <taxon>Microdochiaceae</taxon>
        <taxon>Microdochium</taxon>
    </lineage>
</organism>
<accession>A0A9P9BQM4</accession>
<dbReference type="AlphaFoldDB" id="A0A9P9BQM4"/>
<name>A0A9P9BQM4_9PEZI</name>
<gene>
    <name evidence="1" type="ORF">B0I36DRAFT_323002</name>
</gene>
<proteinExistence type="predicted"/>
<sequence length="54" mass="6062">MAEQRAKIIEDHPIGKGLHAFRESFLSIYDGASISHTLDALDELDQEGEDYDRG</sequence>
<dbReference type="GeneID" id="70183460"/>
<comment type="caution">
    <text evidence="1">The sequence shown here is derived from an EMBL/GenBank/DDBJ whole genome shotgun (WGS) entry which is preliminary data.</text>
</comment>
<keyword evidence="2" id="KW-1185">Reference proteome</keyword>
<dbReference type="EMBL" id="JAGTJQ010000005">
    <property type="protein sequence ID" value="KAH7031010.1"/>
    <property type="molecule type" value="Genomic_DNA"/>
</dbReference>
<dbReference type="OrthoDB" id="5239585at2759"/>
<dbReference type="RefSeq" id="XP_046012690.1">
    <property type="nucleotide sequence ID" value="XM_046153914.1"/>
</dbReference>
<evidence type="ECO:0000313" key="1">
    <source>
        <dbReference type="EMBL" id="KAH7031010.1"/>
    </source>
</evidence>
<evidence type="ECO:0000313" key="2">
    <source>
        <dbReference type="Proteomes" id="UP000756346"/>
    </source>
</evidence>
<dbReference type="Proteomes" id="UP000756346">
    <property type="component" value="Unassembled WGS sequence"/>
</dbReference>
<protein>
    <submittedName>
        <fullName evidence="1">Uncharacterized protein</fullName>
    </submittedName>
</protein>
<reference evidence="1" key="1">
    <citation type="journal article" date="2021" name="Nat. Commun.">
        <title>Genetic determinants of endophytism in the Arabidopsis root mycobiome.</title>
        <authorList>
            <person name="Mesny F."/>
            <person name="Miyauchi S."/>
            <person name="Thiergart T."/>
            <person name="Pickel B."/>
            <person name="Atanasova L."/>
            <person name="Karlsson M."/>
            <person name="Huettel B."/>
            <person name="Barry K.W."/>
            <person name="Haridas S."/>
            <person name="Chen C."/>
            <person name="Bauer D."/>
            <person name="Andreopoulos W."/>
            <person name="Pangilinan J."/>
            <person name="LaButti K."/>
            <person name="Riley R."/>
            <person name="Lipzen A."/>
            <person name="Clum A."/>
            <person name="Drula E."/>
            <person name="Henrissat B."/>
            <person name="Kohler A."/>
            <person name="Grigoriev I.V."/>
            <person name="Martin F.M."/>
            <person name="Hacquard S."/>
        </authorList>
    </citation>
    <scope>NUCLEOTIDE SEQUENCE</scope>
    <source>
        <strain evidence="1">MPI-CAGE-CH-0230</strain>
    </source>
</reference>